<feature type="compositionally biased region" description="Low complexity" evidence="6">
    <location>
        <begin position="1446"/>
        <end position="1460"/>
    </location>
</feature>
<dbReference type="CDD" id="cd00096">
    <property type="entry name" value="Ig"/>
    <property type="match status" value="1"/>
</dbReference>
<evidence type="ECO:0000313" key="10">
    <source>
        <dbReference type="Proteomes" id="UP000682892"/>
    </source>
</evidence>
<dbReference type="SUPFAM" id="SSF48726">
    <property type="entry name" value="Immunoglobulin"/>
    <property type="match status" value="3"/>
</dbReference>
<feature type="compositionally biased region" description="Basic and acidic residues" evidence="6">
    <location>
        <begin position="570"/>
        <end position="581"/>
    </location>
</feature>
<dbReference type="PANTHER" id="PTHR11640:SF154">
    <property type="entry name" value="IRREGULAR CHIASM C-ROUGHEST PROTEIN-LIKE PROTEIN"/>
    <property type="match status" value="1"/>
</dbReference>
<dbReference type="HOGENOM" id="CLU_004212_0_0_1"/>
<feature type="compositionally biased region" description="Acidic residues" evidence="6">
    <location>
        <begin position="1368"/>
        <end position="1384"/>
    </location>
</feature>
<organism evidence="9 10">
    <name type="scientific">Aedes aegypti</name>
    <name type="common">Yellowfever mosquito</name>
    <name type="synonym">Culex aegypti</name>
    <dbReference type="NCBI Taxonomy" id="7159"/>
    <lineage>
        <taxon>Eukaryota</taxon>
        <taxon>Metazoa</taxon>
        <taxon>Ecdysozoa</taxon>
        <taxon>Arthropoda</taxon>
        <taxon>Hexapoda</taxon>
        <taxon>Insecta</taxon>
        <taxon>Pterygota</taxon>
        <taxon>Neoptera</taxon>
        <taxon>Endopterygota</taxon>
        <taxon>Diptera</taxon>
        <taxon>Nematocera</taxon>
        <taxon>Culicoidea</taxon>
        <taxon>Culicidae</taxon>
        <taxon>Culicinae</taxon>
        <taxon>Aedini</taxon>
        <taxon>Aedes</taxon>
        <taxon>Stegomyia</taxon>
    </lineage>
</organism>
<feature type="compositionally biased region" description="Basic and acidic residues" evidence="6">
    <location>
        <begin position="771"/>
        <end position="784"/>
    </location>
</feature>
<dbReference type="eggNOG" id="ENOG502RTIQ">
    <property type="taxonomic scope" value="Eukaryota"/>
</dbReference>
<dbReference type="InterPro" id="IPR003599">
    <property type="entry name" value="Ig_sub"/>
</dbReference>
<dbReference type="OMA" id="HYISSYN"/>
<dbReference type="PROSITE" id="PS50835">
    <property type="entry name" value="IG_LIKE"/>
    <property type="match status" value="2"/>
</dbReference>
<protein>
    <submittedName>
        <fullName evidence="9">AAEL003575-PA</fullName>
    </submittedName>
</protein>
<feature type="compositionally biased region" description="Basic residues" evidence="6">
    <location>
        <begin position="958"/>
        <end position="972"/>
    </location>
</feature>
<proteinExistence type="predicted"/>
<evidence type="ECO:0000256" key="2">
    <source>
        <dbReference type="ARBA" id="ARBA00023136"/>
    </source>
</evidence>
<feature type="region of interest" description="Disordered" evidence="6">
    <location>
        <begin position="345"/>
        <end position="470"/>
    </location>
</feature>
<feature type="compositionally biased region" description="Basic and acidic residues" evidence="6">
    <location>
        <begin position="345"/>
        <end position="358"/>
    </location>
</feature>
<feature type="compositionally biased region" description="Polar residues" evidence="6">
    <location>
        <begin position="409"/>
        <end position="425"/>
    </location>
</feature>
<feature type="domain" description="Ig-like" evidence="8">
    <location>
        <begin position="103"/>
        <end position="181"/>
    </location>
</feature>
<dbReference type="Pfam" id="PF07679">
    <property type="entry name" value="I-set"/>
    <property type="match status" value="1"/>
</dbReference>
<dbReference type="PhylomeDB" id="Q17F56"/>
<dbReference type="InterPro" id="IPR013783">
    <property type="entry name" value="Ig-like_fold"/>
</dbReference>
<feature type="compositionally biased region" description="Low complexity" evidence="6">
    <location>
        <begin position="446"/>
        <end position="457"/>
    </location>
</feature>
<dbReference type="EMBL" id="CH477276">
    <property type="protein sequence ID" value="EAT45127.1"/>
    <property type="molecule type" value="Genomic_DNA"/>
</dbReference>
<dbReference type="VEuPathDB" id="VectorBase:AAEL019878"/>
<dbReference type="SMART" id="SM00408">
    <property type="entry name" value="IGc2"/>
    <property type="match status" value="2"/>
</dbReference>
<feature type="region of interest" description="Disordered" evidence="6">
    <location>
        <begin position="722"/>
        <end position="756"/>
    </location>
</feature>
<dbReference type="InterPro" id="IPR013098">
    <property type="entry name" value="Ig_I-set"/>
</dbReference>
<dbReference type="InterPro" id="IPR003598">
    <property type="entry name" value="Ig_sub2"/>
</dbReference>
<keyword evidence="2 7" id="KW-0472">Membrane</keyword>
<reference evidence="9" key="2">
    <citation type="journal article" date="2007" name="Science">
        <title>Genome sequence of Aedes aegypti, a major arbovirus vector.</title>
        <authorList>
            <person name="Nene V."/>
            <person name="Wortman J.R."/>
            <person name="Lawson D."/>
            <person name="Haas B."/>
            <person name="Kodira C."/>
            <person name="Tu Z.J."/>
            <person name="Loftus B."/>
            <person name="Xi Z."/>
            <person name="Megy K."/>
            <person name="Grabherr M."/>
            <person name="Ren Q."/>
            <person name="Zdobnov E.M."/>
            <person name="Lobo N.F."/>
            <person name="Campbell K.S."/>
            <person name="Brown S.E."/>
            <person name="Bonaldo M.F."/>
            <person name="Zhu J."/>
            <person name="Sinkins S.P."/>
            <person name="Hogenkamp D.G."/>
            <person name="Amedeo P."/>
            <person name="Arensburger P."/>
            <person name="Atkinson P.W."/>
            <person name="Bidwell S."/>
            <person name="Biedler J."/>
            <person name="Birney E."/>
            <person name="Bruggner R.V."/>
            <person name="Costas J."/>
            <person name="Coy M.R."/>
            <person name="Crabtree J."/>
            <person name="Crawford M."/>
            <person name="Debruyn B."/>
            <person name="Decaprio D."/>
            <person name="Eiglmeier K."/>
            <person name="Eisenstadt E."/>
            <person name="El-Dorry H."/>
            <person name="Gelbart W.M."/>
            <person name="Gomes S.L."/>
            <person name="Hammond M."/>
            <person name="Hannick L.I."/>
            <person name="Hogan J.R."/>
            <person name="Holmes M.H."/>
            <person name="Jaffe D."/>
            <person name="Johnston J.S."/>
            <person name="Kennedy R.C."/>
            <person name="Koo H."/>
            <person name="Kravitz S."/>
            <person name="Kriventseva E.V."/>
            <person name="Kulp D."/>
            <person name="Labutti K."/>
            <person name="Lee E."/>
            <person name="Li S."/>
            <person name="Lovin D.D."/>
            <person name="Mao C."/>
            <person name="Mauceli E."/>
            <person name="Menck C.F."/>
            <person name="Miller J.R."/>
            <person name="Montgomery P."/>
            <person name="Mori A."/>
            <person name="Nascimento A.L."/>
            <person name="Naveira H.F."/>
            <person name="Nusbaum C."/>
            <person name="O'leary S."/>
            <person name="Orvis J."/>
            <person name="Pertea M."/>
            <person name="Quesneville H."/>
            <person name="Reidenbach K.R."/>
            <person name="Rogers Y.H."/>
            <person name="Roth C.W."/>
            <person name="Schneider J.R."/>
            <person name="Schatz M."/>
            <person name="Shumway M."/>
            <person name="Stanke M."/>
            <person name="Stinson E.O."/>
            <person name="Tubio J.M."/>
            <person name="Vanzee J.P."/>
            <person name="Verjovski-Almeida S."/>
            <person name="Werner D."/>
            <person name="White O."/>
            <person name="Wyder S."/>
            <person name="Zeng Q."/>
            <person name="Zhao Q."/>
            <person name="Zhao Y."/>
            <person name="Hill C.A."/>
            <person name="Raikhel A.S."/>
            <person name="Soares M.B."/>
            <person name="Knudson D.L."/>
            <person name="Lee N.H."/>
            <person name="Galagan J."/>
            <person name="Salzberg S.L."/>
            <person name="Paulsen I.T."/>
            <person name="Dimopoulos G."/>
            <person name="Collins F.H."/>
            <person name="Birren B."/>
            <person name="Fraser-Liggett C.M."/>
            <person name="Severson D.W."/>
        </authorList>
    </citation>
    <scope>NUCLEOTIDE SEQUENCE [LARGE SCALE GENOMIC DNA]</scope>
    <source>
        <strain evidence="9">Liverpool</strain>
    </source>
</reference>
<feature type="compositionally biased region" description="Basic residues" evidence="6">
    <location>
        <begin position="1249"/>
        <end position="1270"/>
    </location>
</feature>
<feature type="compositionally biased region" description="Polar residues" evidence="6">
    <location>
        <begin position="1223"/>
        <end position="1248"/>
    </location>
</feature>
<keyword evidence="7" id="KW-1133">Transmembrane helix</keyword>
<feature type="transmembrane region" description="Helical" evidence="7">
    <location>
        <begin position="306"/>
        <end position="329"/>
    </location>
</feature>
<dbReference type="InterPro" id="IPR051275">
    <property type="entry name" value="Cell_adhesion_signaling"/>
</dbReference>
<feature type="compositionally biased region" description="Low complexity" evidence="6">
    <location>
        <begin position="532"/>
        <end position="541"/>
    </location>
</feature>
<dbReference type="InterPro" id="IPR007110">
    <property type="entry name" value="Ig-like_dom"/>
</dbReference>
<feature type="region of interest" description="Disordered" evidence="6">
    <location>
        <begin position="1071"/>
        <end position="1107"/>
    </location>
</feature>
<keyword evidence="7" id="KW-0812">Transmembrane</keyword>
<dbReference type="Proteomes" id="UP000682892">
    <property type="component" value="Unassembled WGS sequence"/>
</dbReference>
<evidence type="ECO:0000256" key="5">
    <source>
        <dbReference type="ARBA" id="ARBA00023319"/>
    </source>
</evidence>
<comment type="subcellular location">
    <subcellularLocation>
        <location evidence="1">Membrane</location>
        <topology evidence="1">Single-pass type I membrane protein</topology>
    </subcellularLocation>
</comment>
<dbReference type="Pfam" id="PF13927">
    <property type="entry name" value="Ig_3"/>
    <property type="match status" value="2"/>
</dbReference>
<keyword evidence="5" id="KW-0393">Immunoglobulin domain</keyword>
<evidence type="ECO:0000256" key="6">
    <source>
        <dbReference type="SAM" id="MobiDB-lite"/>
    </source>
</evidence>
<reference evidence="9" key="3">
    <citation type="submission" date="2012-09" db="EMBL/GenBank/DDBJ databases">
        <authorList>
            <consortium name="VectorBase"/>
        </authorList>
    </citation>
    <scope>NUCLEOTIDE SEQUENCE</scope>
    <source>
        <strain evidence="9">Liverpool</strain>
    </source>
</reference>
<name>Q17F56_AEDAE</name>
<dbReference type="GO" id="GO:0098609">
    <property type="term" value="P:cell-cell adhesion"/>
    <property type="evidence" value="ECO:0007669"/>
    <property type="project" value="TreeGrafter"/>
</dbReference>
<dbReference type="InterPro" id="IPR036179">
    <property type="entry name" value="Ig-like_dom_sf"/>
</dbReference>
<evidence type="ECO:0000256" key="3">
    <source>
        <dbReference type="ARBA" id="ARBA00023157"/>
    </source>
</evidence>
<dbReference type="STRING" id="7159.Q17F56"/>
<evidence type="ECO:0000256" key="1">
    <source>
        <dbReference type="ARBA" id="ARBA00004479"/>
    </source>
</evidence>
<evidence type="ECO:0000256" key="4">
    <source>
        <dbReference type="ARBA" id="ARBA00023180"/>
    </source>
</evidence>
<dbReference type="PANTHER" id="PTHR11640">
    <property type="entry name" value="NEPHRIN"/>
    <property type="match status" value="1"/>
</dbReference>
<keyword evidence="4" id="KW-0325">Glycoprotein</keyword>
<keyword evidence="3" id="KW-1015">Disulfide bond</keyword>
<dbReference type="GO" id="GO:0005886">
    <property type="term" value="C:plasma membrane"/>
    <property type="evidence" value="ECO:0007669"/>
    <property type="project" value="TreeGrafter"/>
</dbReference>
<feature type="region of interest" description="Disordered" evidence="6">
    <location>
        <begin position="522"/>
        <end position="551"/>
    </location>
</feature>
<feature type="compositionally biased region" description="Acidic residues" evidence="6">
    <location>
        <begin position="1391"/>
        <end position="1413"/>
    </location>
</feature>
<feature type="region of interest" description="Disordered" evidence="6">
    <location>
        <begin position="1359"/>
        <end position="1468"/>
    </location>
</feature>
<dbReference type="PaxDb" id="7159-AAEL003575-PA"/>
<feature type="region of interest" description="Disordered" evidence="6">
    <location>
        <begin position="1215"/>
        <end position="1270"/>
    </location>
</feature>
<feature type="compositionally biased region" description="Basic and acidic residues" evidence="6">
    <location>
        <begin position="392"/>
        <end position="402"/>
    </location>
</feature>
<evidence type="ECO:0000256" key="7">
    <source>
        <dbReference type="SAM" id="Phobius"/>
    </source>
</evidence>
<feature type="region of interest" description="Disordered" evidence="6">
    <location>
        <begin position="766"/>
        <end position="785"/>
    </location>
</feature>
<dbReference type="GO" id="GO:0005911">
    <property type="term" value="C:cell-cell junction"/>
    <property type="evidence" value="ECO:0007669"/>
    <property type="project" value="TreeGrafter"/>
</dbReference>
<feature type="compositionally biased region" description="Polar residues" evidence="6">
    <location>
        <begin position="722"/>
        <end position="735"/>
    </location>
</feature>
<evidence type="ECO:0000313" key="9">
    <source>
        <dbReference type="EMBL" id="EAT45127.1"/>
    </source>
</evidence>
<feature type="domain" description="Ig-like" evidence="8">
    <location>
        <begin position="16"/>
        <end position="94"/>
    </location>
</feature>
<dbReference type="Gene3D" id="2.60.40.10">
    <property type="entry name" value="Immunoglobulins"/>
    <property type="match status" value="3"/>
</dbReference>
<sequence>MYSRKLQKAKSILNAPTVRLLGAPQIDLEEGKDSLILRCQADANPTASIVWRRAGRSEIASLQESLQLRPVGRRDAGLYTCQAQNSVGTSETLSVQLDVKYAPKILSAGPDRLTTAPLFSPAAFECVAEGNPQPTYKWVQRGRESRLVIDNVTYDYQGEYECRATNFINGQERTATSDPIALQVVGAPQVLRSSSTASGHSVSVRKGDSATLSLIVCADPRPRHVSWEWGSLRLEAGSGIGRFRVDDVTQDSREDCYLATLHIDDADLQDQRPYYLVVENDRGHDRHAVNLRVEGMFSVEPLELSYLLGIAGGCLAAFLILVCLCIYAIRTRKCCFRNRNNYKTSEKDSEKADLKSRSDSTSVPPLDSIYTTPTGFHHHHHPNGTPGSPEAMKTDCTVKESLADENENDGTNSRDSTSPKNTPNADRSVPEGSDPTSRADQTEPIVSVSTSSQSQTTKSNNDSHIETNGGGIRLCKVTDYSVEKFNRLLDKLDKGNILIKSNFKKSYSLILTRSNVGERVSGGWNSTKESNNDSNNNCNDSIKGGGKMKKGNLIKANSSMGIYHQSAKSNEQREEQSDSKRKSPVMHDLNSIGDTGIQPDMSGNGREMAIERVNERRRLADVGNNYNAKSLSLSYCNNEGSVDNNNDSDEFCRSEIFDNDSTVPESQPDFVLNDLTGEKTVTGVHARKMENNYENIHPYSSSTLSHCSRKHIRRKSNISYWNHHQENNNGQPSLSKTDHEAGSNNDARNKSAIPTRFFKRQDYAQPELDFPSDHSEVTGEEKTFSKRGPKFATDLFQLPFGGSRKKHDKTAPQLKNINLNFPNKTTYIDEQQLQQPQQPSTKVVRQPHLVLQPTQWQKNENKYFNKAKTQILKLGQRCKLIGSGKEKRNHYISSYNLDDLIKATHKYEENEKSNLSNKIVYKSYKSELDLTKNLAYLDTFLNETFDTNETSQQENARKVRKPTRHGHKRAKSCSKTLDQMLMTASTTTAQLPQRPNNARTPQNLIVLDDDAWSSPQKKVSERQLKNNITPTASRSNKTKLASLIKMENDFSATLVNGEDPFSDARLMMTGEKSGRSNTTSSSLSSSDYASVYSAPSSSGAGGNSSSATNKMQNLKLIGTPDEALLRSCGERDVVIEHSTSKRHPKARHEEYENNFSRSMLLDDANSYYSLRANKSHHQIHNNFSDCSIPIEQRYHHQDQEFHPHDFHNASTLQLPRLAPNNPFRESSSQRQRATRDSAQQQYRKQQNNPHHRRHQQHHRHQHQRQWHHRKSPLEADLTYQEDYLEHYQNTRAAAAASTAASLGGCFNPTRSRGGSVASSAGNIESNCDSSFEYFANQSYHYGNTIIDNDETLRNNISVNERGHSQRNDDDDDDDDNDVDGEDDASNSPTDKDDEDDDEDGNEDDDNPNGDNDGDSGGKSVISSNHGYGNHVAGRRSRAHSFTNNISPNSDLLSSSRSFSRGTAKLSGGTINPGFLSSYGPHRVIVSKAHKQHGSGGGELVLEYEC</sequence>
<reference evidence="9" key="1">
    <citation type="submission" date="2005-10" db="EMBL/GenBank/DDBJ databases">
        <authorList>
            <person name="Loftus B.J."/>
            <person name="Nene V.M."/>
            <person name="Hannick L.I."/>
            <person name="Bidwell S."/>
            <person name="Haas B."/>
            <person name="Amedeo P."/>
            <person name="Orvis J."/>
            <person name="Wortman J.R."/>
            <person name="White O.R."/>
            <person name="Salzberg S."/>
            <person name="Shumway M."/>
            <person name="Koo H."/>
            <person name="Zhao Y."/>
            <person name="Holmes M."/>
            <person name="Miller J."/>
            <person name="Schatz M."/>
            <person name="Pop M."/>
            <person name="Pai G."/>
            <person name="Utterback T."/>
            <person name="Rogers Y.-H."/>
            <person name="Kravitz S."/>
            <person name="Fraser C.M."/>
        </authorList>
    </citation>
    <scope>NUCLEOTIDE SEQUENCE</scope>
    <source>
        <strain evidence="9">Liverpool</strain>
    </source>
</reference>
<gene>
    <name evidence="9" type="ORF">AaeL_AAEL003575</name>
</gene>
<evidence type="ECO:0000259" key="8">
    <source>
        <dbReference type="PROSITE" id="PS50835"/>
    </source>
</evidence>
<feature type="region of interest" description="Disordered" evidence="6">
    <location>
        <begin position="563"/>
        <end position="605"/>
    </location>
</feature>
<dbReference type="SMART" id="SM00409">
    <property type="entry name" value="IG"/>
    <property type="match status" value="3"/>
</dbReference>
<accession>Q17F56</accession>
<feature type="region of interest" description="Disordered" evidence="6">
    <location>
        <begin position="948"/>
        <end position="973"/>
    </location>
</feature>
<dbReference type="GO" id="GO:0050839">
    <property type="term" value="F:cell adhesion molecule binding"/>
    <property type="evidence" value="ECO:0007669"/>
    <property type="project" value="TreeGrafter"/>
</dbReference>
<feature type="compositionally biased region" description="Low complexity" evidence="6">
    <location>
        <begin position="1075"/>
        <end position="1107"/>
    </location>
</feature>